<dbReference type="EMBL" id="PEWA01000037">
    <property type="protein sequence ID" value="PIU73340.1"/>
    <property type="molecule type" value="Genomic_DNA"/>
</dbReference>
<sequence>MAGGANLLTINPGAARTAGVREAPGSNTTLTLADAMSIKNSTTITTINNVSPEFSRRFQVIAGGNNSNTQITGVYPEYDTIHKITIDSGSFIALRDVDSVGRVAVLGPTTVTNLFGEGVTAVGQSIKINKQSFKVIGITKPKGGSGFNNPDDAIYIPLSTMQKQLAGVDYVSSIAIEAKSPDVMTDAQNQIGYFLLEHHKISDPAKADFTIMSQNDILNTVSQVTGTFTTLLGGIAAISLLVGGIGIMNIMLVTVTERTREIGLRKALGAKKKTIITQFLVESVILTFVGGIIGMLFGIGISLLLSKILNFPSALSPVSIILAMGVSGLIGIVFGWYPARRAASLQPIEALRWE</sequence>
<feature type="domain" description="MacB-like periplasmic core" evidence="9">
    <location>
        <begin position="4"/>
        <end position="191"/>
    </location>
</feature>
<dbReference type="GO" id="GO:0005886">
    <property type="term" value="C:plasma membrane"/>
    <property type="evidence" value="ECO:0007669"/>
    <property type="project" value="UniProtKB-SubCell"/>
</dbReference>
<evidence type="ECO:0000256" key="1">
    <source>
        <dbReference type="ARBA" id="ARBA00004651"/>
    </source>
</evidence>
<reference evidence="11" key="1">
    <citation type="submission" date="2017-09" db="EMBL/GenBank/DDBJ databases">
        <title>Depth-based differentiation of microbial function through sediment-hosted aquifers and enrichment of novel symbionts in the deep terrestrial subsurface.</title>
        <authorList>
            <person name="Probst A.J."/>
            <person name="Ladd B."/>
            <person name="Jarett J.K."/>
            <person name="Geller-Mcgrath D.E."/>
            <person name="Sieber C.M.K."/>
            <person name="Emerson J.B."/>
            <person name="Anantharaman K."/>
            <person name="Thomas B.C."/>
            <person name="Malmstrom R."/>
            <person name="Stieglmeier M."/>
            <person name="Klingl A."/>
            <person name="Woyke T."/>
            <person name="Ryan C.M."/>
            <person name="Banfield J.F."/>
        </authorList>
    </citation>
    <scope>NUCLEOTIDE SEQUENCE [LARGE SCALE GENOMIC DNA]</scope>
</reference>
<keyword evidence="4 7" id="KW-1133">Transmembrane helix</keyword>
<evidence type="ECO:0000256" key="4">
    <source>
        <dbReference type="ARBA" id="ARBA00022989"/>
    </source>
</evidence>
<feature type="transmembrane region" description="Helical" evidence="7">
    <location>
        <begin position="317"/>
        <end position="337"/>
    </location>
</feature>
<dbReference type="Pfam" id="PF12704">
    <property type="entry name" value="MacB_PCD"/>
    <property type="match status" value="1"/>
</dbReference>
<keyword evidence="3 7" id="KW-0812">Transmembrane</keyword>
<keyword evidence="5 7" id="KW-0472">Membrane</keyword>
<proteinExistence type="inferred from homology"/>
<feature type="transmembrane region" description="Helical" evidence="7">
    <location>
        <begin position="276"/>
        <end position="305"/>
    </location>
</feature>
<gene>
    <name evidence="10" type="ORF">COS78_02805</name>
</gene>
<dbReference type="GO" id="GO:0022857">
    <property type="term" value="F:transmembrane transporter activity"/>
    <property type="evidence" value="ECO:0007669"/>
    <property type="project" value="TreeGrafter"/>
</dbReference>
<organism evidence="10 11">
    <name type="scientific">Candidatus Shapirobacteria bacterium CG06_land_8_20_14_3_00_40_12</name>
    <dbReference type="NCBI Taxonomy" id="1974881"/>
    <lineage>
        <taxon>Bacteria</taxon>
        <taxon>Candidatus Shapironibacteriota</taxon>
    </lineage>
</organism>
<accession>A0A2M7ARW8</accession>
<comment type="subcellular location">
    <subcellularLocation>
        <location evidence="1">Cell membrane</location>
        <topology evidence="1">Multi-pass membrane protein</topology>
    </subcellularLocation>
</comment>
<dbReference type="AlphaFoldDB" id="A0A2M7ARW8"/>
<dbReference type="Proteomes" id="UP000231407">
    <property type="component" value="Unassembled WGS sequence"/>
</dbReference>
<dbReference type="PANTHER" id="PTHR30572:SF4">
    <property type="entry name" value="ABC TRANSPORTER PERMEASE YTRF"/>
    <property type="match status" value="1"/>
</dbReference>
<feature type="domain" description="ABC3 transporter permease C-terminal" evidence="8">
    <location>
        <begin position="235"/>
        <end position="347"/>
    </location>
</feature>
<evidence type="ECO:0000313" key="10">
    <source>
        <dbReference type="EMBL" id="PIU73340.1"/>
    </source>
</evidence>
<dbReference type="InterPro" id="IPR025857">
    <property type="entry name" value="MacB_PCD"/>
</dbReference>
<evidence type="ECO:0000256" key="6">
    <source>
        <dbReference type="ARBA" id="ARBA00038076"/>
    </source>
</evidence>
<keyword evidence="2" id="KW-1003">Cell membrane</keyword>
<dbReference type="InterPro" id="IPR050250">
    <property type="entry name" value="Macrolide_Exporter_MacB"/>
</dbReference>
<dbReference type="Pfam" id="PF02687">
    <property type="entry name" value="FtsX"/>
    <property type="match status" value="1"/>
</dbReference>
<comment type="similarity">
    <text evidence="6">Belongs to the ABC-4 integral membrane protein family.</text>
</comment>
<dbReference type="PANTHER" id="PTHR30572">
    <property type="entry name" value="MEMBRANE COMPONENT OF TRANSPORTER-RELATED"/>
    <property type="match status" value="1"/>
</dbReference>
<comment type="caution">
    <text evidence="10">The sequence shown here is derived from an EMBL/GenBank/DDBJ whole genome shotgun (WGS) entry which is preliminary data.</text>
</comment>
<evidence type="ECO:0000256" key="5">
    <source>
        <dbReference type="ARBA" id="ARBA00023136"/>
    </source>
</evidence>
<evidence type="ECO:0000313" key="11">
    <source>
        <dbReference type="Proteomes" id="UP000231407"/>
    </source>
</evidence>
<evidence type="ECO:0000259" key="9">
    <source>
        <dbReference type="Pfam" id="PF12704"/>
    </source>
</evidence>
<name>A0A2M7ARW8_9BACT</name>
<evidence type="ECO:0000256" key="2">
    <source>
        <dbReference type="ARBA" id="ARBA00022475"/>
    </source>
</evidence>
<evidence type="ECO:0000259" key="8">
    <source>
        <dbReference type="Pfam" id="PF02687"/>
    </source>
</evidence>
<protein>
    <submittedName>
        <fullName evidence="10">Multidrug ABC transporter substrate-binding protein</fullName>
    </submittedName>
</protein>
<evidence type="ECO:0000256" key="7">
    <source>
        <dbReference type="SAM" id="Phobius"/>
    </source>
</evidence>
<feature type="transmembrane region" description="Helical" evidence="7">
    <location>
        <begin position="231"/>
        <end position="255"/>
    </location>
</feature>
<dbReference type="InterPro" id="IPR003838">
    <property type="entry name" value="ABC3_permease_C"/>
</dbReference>
<evidence type="ECO:0000256" key="3">
    <source>
        <dbReference type="ARBA" id="ARBA00022692"/>
    </source>
</evidence>